<evidence type="ECO:0000313" key="3">
    <source>
        <dbReference type="Proteomes" id="UP001586593"/>
    </source>
</evidence>
<feature type="region of interest" description="Disordered" evidence="1">
    <location>
        <begin position="1"/>
        <end position="39"/>
    </location>
</feature>
<keyword evidence="3" id="KW-1185">Reference proteome</keyword>
<feature type="region of interest" description="Disordered" evidence="1">
    <location>
        <begin position="67"/>
        <end position="91"/>
    </location>
</feature>
<reference evidence="2 3" key="1">
    <citation type="journal article" date="2024" name="Commun. Biol.">
        <title>Comparative genomic analysis of thermophilic fungi reveals convergent evolutionary adaptations and gene losses.</title>
        <authorList>
            <person name="Steindorff A.S."/>
            <person name="Aguilar-Pontes M.V."/>
            <person name="Robinson A.J."/>
            <person name="Andreopoulos B."/>
            <person name="LaButti K."/>
            <person name="Kuo A."/>
            <person name="Mondo S."/>
            <person name="Riley R."/>
            <person name="Otillar R."/>
            <person name="Haridas S."/>
            <person name="Lipzen A."/>
            <person name="Grimwood J."/>
            <person name="Schmutz J."/>
            <person name="Clum A."/>
            <person name="Reid I.D."/>
            <person name="Moisan M.C."/>
            <person name="Butler G."/>
            <person name="Nguyen T.T.M."/>
            <person name="Dewar K."/>
            <person name="Conant G."/>
            <person name="Drula E."/>
            <person name="Henrissat B."/>
            <person name="Hansel C."/>
            <person name="Singer S."/>
            <person name="Hutchinson M.I."/>
            <person name="de Vries R.P."/>
            <person name="Natvig D.O."/>
            <person name="Powell A.J."/>
            <person name="Tsang A."/>
            <person name="Grigoriev I.V."/>
        </authorList>
    </citation>
    <scope>NUCLEOTIDE SEQUENCE [LARGE SCALE GENOMIC DNA]</scope>
    <source>
        <strain evidence="2 3">ATCC 24622</strain>
    </source>
</reference>
<proteinExistence type="predicted"/>
<feature type="compositionally biased region" description="Low complexity" evidence="1">
    <location>
        <begin position="1"/>
        <end position="25"/>
    </location>
</feature>
<protein>
    <submittedName>
        <fullName evidence="2">Uncharacterized protein</fullName>
    </submittedName>
</protein>
<gene>
    <name evidence="2" type="ORF">VTK73DRAFT_4130</name>
</gene>
<evidence type="ECO:0000313" key="2">
    <source>
        <dbReference type="EMBL" id="KAL1839090.1"/>
    </source>
</evidence>
<accession>A0ABR3VBB0</accession>
<feature type="compositionally biased region" description="Basic and acidic residues" evidence="1">
    <location>
        <begin position="82"/>
        <end position="91"/>
    </location>
</feature>
<comment type="caution">
    <text evidence="2">The sequence shown here is derived from an EMBL/GenBank/DDBJ whole genome shotgun (WGS) entry which is preliminary data.</text>
</comment>
<dbReference type="Proteomes" id="UP001586593">
    <property type="component" value="Unassembled WGS sequence"/>
</dbReference>
<sequence>MPKASNSSSSGKQASPRSPTPTTIRPRGHDPTQTWSIHRPRRTTENGWLCWTGYEKSGRIGWLQVSRGVGGSDPRLHRQGRRVQEEPGRESTDAKWAVAVCTCAKPGILSLGQKKTPTFLLLTTVQFQHTSVTEHVTMNSFDVASKIIAGGIAGASETIITVSPESWLKSSKLVEVTPLT</sequence>
<organism evidence="2 3">
    <name type="scientific">Phialemonium thermophilum</name>
    <dbReference type="NCBI Taxonomy" id="223376"/>
    <lineage>
        <taxon>Eukaryota</taxon>
        <taxon>Fungi</taxon>
        <taxon>Dikarya</taxon>
        <taxon>Ascomycota</taxon>
        <taxon>Pezizomycotina</taxon>
        <taxon>Sordariomycetes</taxon>
        <taxon>Sordariomycetidae</taxon>
        <taxon>Cephalothecales</taxon>
        <taxon>Cephalothecaceae</taxon>
        <taxon>Phialemonium</taxon>
    </lineage>
</organism>
<evidence type="ECO:0000256" key="1">
    <source>
        <dbReference type="SAM" id="MobiDB-lite"/>
    </source>
</evidence>
<name>A0ABR3VBB0_9PEZI</name>
<dbReference type="EMBL" id="JAZHXJ010002385">
    <property type="protein sequence ID" value="KAL1839090.1"/>
    <property type="molecule type" value="Genomic_DNA"/>
</dbReference>